<name>A0AAW9R135_9CHRO</name>
<reference evidence="6 7" key="1">
    <citation type="submission" date="2024-01" db="EMBL/GenBank/DDBJ databases">
        <title>Genomic insights into the taxonomy and metabolism of the cyanobacterium Pannus brasiliensis CCIBt3594.</title>
        <authorList>
            <person name="Machado M."/>
            <person name="Botero N.B."/>
            <person name="Andreote A.P.D."/>
            <person name="Feitosa A.M.T."/>
            <person name="Popin R."/>
            <person name="Sivonen K."/>
            <person name="Fiore M.F."/>
        </authorList>
    </citation>
    <scope>NUCLEOTIDE SEQUENCE [LARGE SCALE GENOMIC DNA]</scope>
    <source>
        <strain evidence="6 7">CCIBt3594</strain>
    </source>
</reference>
<proteinExistence type="predicted"/>
<comment type="caution">
    <text evidence="6">The sequence shown here is derived from an EMBL/GenBank/DDBJ whole genome shotgun (WGS) entry which is preliminary data.</text>
</comment>
<keyword evidence="7" id="KW-1185">Reference proteome</keyword>
<dbReference type="EC" id="3.6.4.-" evidence="6"/>
<dbReference type="GO" id="GO:0004386">
    <property type="term" value="F:helicase activity"/>
    <property type="evidence" value="ECO:0007669"/>
    <property type="project" value="UniProtKB-KW"/>
</dbReference>
<dbReference type="InterPro" id="IPR038718">
    <property type="entry name" value="SNF2-like_sf"/>
</dbReference>
<dbReference type="GO" id="GO:0004520">
    <property type="term" value="F:DNA endonuclease activity"/>
    <property type="evidence" value="ECO:0007669"/>
    <property type="project" value="TreeGrafter"/>
</dbReference>
<dbReference type="Pfam" id="PF00271">
    <property type="entry name" value="Helicase_C"/>
    <property type="match status" value="1"/>
</dbReference>
<dbReference type="PANTHER" id="PTHR45766:SF3">
    <property type="entry name" value="DNA ANNEALING HELICASE AND ENDONUCLEASE ZRANB3"/>
    <property type="match status" value="1"/>
</dbReference>
<evidence type="ECO:0000313" key="7">
    <source>
        <dbReference type="Proteomes" id="UP001328733"/>
    </source>
</evidence>
<dbReference type="Gene3D" id="3.40.50.300">
    <property type="entry name" value="P-loop containing nucleotide triphosphate hydrolases"/>
    <property type="match status" value="1"/>
</dbReference>
<evidence type="ECO:0000256" key="3">
    <source>
        <dbReference type="ARBA" id="ARBA00022806"/>
    </source>
</evidence>
<dbReference type="InterPro" id="IPR049730">
    <property type="entry name" value="SNF2/RAD54-like_C"/>
</dbReference>
<protein>
    <submittedName>
        <fullName evidence="6">DEAD/DEAH box helicase</fullName>
        <ecNumber evidence="6">3.6.4.-</ecNumber>
    </submittedName>
</protein>
<dbReference type="Pfam" id="PF00176">
    <property type="entry name" value="SNF2-rel_dom"/>
    <property type="match status" value="2"/>
</dbReference>
<evidence type="ECO:0000256" key="1">
    <source>
        <dbReference type="ARBA" id="ARBA00022741"/>
    </source>
</evidence>
<dbReference type="Gene3D" id="3.40.50.10810">
    <property type="entry name" value="Tandem AAA-ATPase domain"/>
    <property type="match status" value="2"/>
</dbReference>
<dbReference type="SUPFAM" id="SSF52540">
    <property type="entry name" value="P-loop containing nucleoside triphosphate hydrolases"/>
    <property type="match status" value="2"/>
</dbReference>
<dbReference type="EMBL" id="JBAFSM010000078">
    <property type="protein sequence ID" value="MEG3440168.1"/>
    <property type="molecule type" value="Genomic_DNA"/>
</dbReference>
<dbReference type="GO" id="GO:0016787">
    <property type="term" value="F:hydrolase activity"/>
    <property type="evidence" value="ECO:0007669"/>
    <property type="project" value="UniProtKB-KW"/>
</dbReference>
<evidence type="ECO:0000256" key="4">
    <source>
        <dbReference type="ARBA" id="ARBA00022840"/>
    </source>
</evidence>
<dbReference type="SMART" id="SM00490">
    <property type="entry name" value="HELICc"/>
    <property type="match status" value="1"/>
</dbReference>
<dbReference type="InterPro" id="IPR000330">
    <property type="entry name" value="SNF2_N"/>
</dbReference>
<dbReference type="InterPro" id="IPR001650">
    <property type="entry name" value="Helicase_C-like"/>
</dbReference>
<dbReference type="InterPro" id="IPR027417">
    <property type="entry name" value="P-loop_NTPase"/>
</dbReference>
<dbReference type="RefSeq" id="WP_332867638.1">
    <property type="nucleotide sequence ID" value="NZ_JBAFSM010000078.1"/>
</dbReference>
<organism evidence="6 7">
    <name type="scientific">Pannus brasiliensis CCIBt3594</name>
    <dbReference type="NCBI Taxonomy" id="1427578"/>
    <lineage>
        <taxon>Bacteria</taxon>
        <taxon>Bacillati</taxon>
        <taxon>Cyanobacteriota</taxon>
        <taxon>Cyanophyceae</taxon>
        <taxon>Oscillatoriophycideae</taxon>
        <taxon>Chroococcales</taxon>
        <taxon>Microcystaceae</taxon>
        <taxon>Pannus</taxon>
    </lineage>
</organism>
<keyword evidence="1" id="KW-0547">Nucleotide-binding</keyword>
<dbReference type="SMART" id="SM00487">
    <property type="entry name" value="DEXDc"/>
    <property type="match status" value="1"/>
</dbReference>
<dbReference type="Proteomes" id="UP001328733">
    <property type="component" value="Unassembled WGS sequence"/>
</dbReference>
<accession>A0AAW9R135</accession>
<dbReference type="CDD" id="cd18793">
    <property type="entry name" value="SF2_C_SNF"/>
    <property type="match status" value="1"/>
</dbReference>
<gene>
    <name evidence="6" type="ORF">V0288_23765</name>
</gene>
<keyword evidence="2 6" id="KW-0378">Hydrolase</keyword>
<dbReference type="GO" id="GO:0031297">
    <property type="term" value="P:replication fork processing"/>
    <property type="evidence" value="ECO:0007669"/>
    <property type="project" value="TreeGrafter"/>
</dbReference>
<keyword evidence="3 6" id="KW-0347">Helicase</keyword>
<dbReference type="AlphaFoldDB" id="A0AAW9R135"/>
<evidence type="ECO:0000256" key="2">
    <source>
        <dbReference type="ARBA" id="ARBA00022801"/>
    </source>
</evidence>
<feature type="domain" description="Helicase C-terminal" evidence="5">
    <location>
        <begin position="641"/>
        <end position="785"/>
    </location>
</feature>
<sequence length="807" mass="90247">MVAETIEQSGVRKREEKRSSVIALLNDPDWQNRSDRAIADHCKVSAAFVGKMRKKLNLGTNERIDRNGTTIKTINIGPKPKTTAGENNAAGPITVEAIRDFMTRVAFGMTTASIDELLLLRHDLEMAIAQVKERTGKASASLPKDKRLEAAILYLAGRCDGARQKDGVGFNGTDTKFGHWLADRIAEGKPLLKSNAEAGLKMIQKYRKTQLEPLGYTLPEWEAIEHQYPDKFKKFERTEAKGEPQAEKRIEIVGGRVAVYHPYDSTGAFNRKAKSIDGWEFCGEKSGKPGYDNSWRYPLAKILEILETFPAPDYSIDPEIEGIRLSIEAERAAELAERQKAAEVAAAEIVKLVEAADLDSPLKCGWKLFAHQKEAVKWLLARRIGGIHRGGILADDMGLGKTASALVAAKAMARVHDCPVFVICPASLRANWLKEAGKVGIKIEVFSWARIPKPLEARKYLVIADEAHYAQDEDSQRTKALRELADNPNCLAAWLLTGTPIKNGRPINLFPLLQITDHPIAADRWKYQRYYCEGHHKPIGRGREVWDNSGAAHLDELAQKTEDVILRRKKAEVLDLPPKLRSLVPAELDYKSEKAYLKEISEEVEKYWQRVAAKEVKEGAEALVTINILRKTGSLYKVPATIERATELLEQGQSIVIFTEYLESAKALHTELSEVAPCELLTGETERDERQSIVDRFQAGESKIFIGTIKAGGVGLTLTAASNVILVDRPWTPGDAEQAEDRCYRIGQENTVYCFWMQLGTIDERIDELIESKRENIEIVLKGKKRTLPSLANPKDLAMELMELLRK</sequence>
<dbReference type="InterPro" id="IPR014001">
    <property type="entry name" value="Helicase_ATP-bd"/>
</dbReference>
<dbReference type="GO" id="GO:0005524">
    <property type="term" value="F:ATP binding"/>
    <property type="evidence" value="ECO:0007669"/>
    <property type="project" value="UniProtKB-KW"/>
</dbReference>
<evidence type="ECO:0000313" key="6">
    <source>
        <dbReference type="EMBL" id="MEG3440168.1"/>
    </source>
</evidence>
<dbReference type="PROSITE" id="PS51194">
    <property type="entry name" value="HELICASE_CTER"/>
    <property type="match status" value="1"/>
</dbReference>
<keyword evidence="4" id="KW-0067">ATP-binding</keyword>
<evidence type="ECO:0000259" key="5">
    <source>
        <dbReference type="PROSITE" id="PS51194"/>
    </source>
</evidence>
<dbReference type="GO" id="GO:0006281">
    <property type="term" value="P:DNA repair"/>
    <property type="evidence" value="ECO:0007669"/>
    <property type="project" value="TreeGrafter"/>
</dbReference>
<dbReference type="PANTHER" id="PTHR45766">
    <property type="entry name" value="DNA ANNEALING HELICASE AND ENDONUCLEASE ZRANB3 FAMILY MEMBER"/>
    <property type="match status" value="1"/>
</dbReference>